<keyword evidence="9 16" id="KW-0812">Transmembrane</keyword>
<comment type="caution">
    <text evidence="17">The sequence shown here is derived from an EMBL/GenBank/DDBJ whole genome shotgun (WGS) entry which is preliminary data.</text>
</comment>
<keyword evidence="7" id="KW-0328">Glycosyltransferase</keyword>
<evidence type="ECO:0000256" key="6">
    <source>
        <dbReference type="ARBA" id="ARBA00019988"/>
    </source>
</evidence>
<keyword evidence="11 16" id="KW-0472">Membrane</keyword>
<feature type="transmembrane region" description="Helical" evidence="16">
    <location>
        <begin position="20"/>
        <end position="42"/>
    </location>
</feature>
<dbReference type="EC" id="2.4.1.80" evidence="5"/>
<dbReference type="GO" id="GO:0016020">
    <property type="term" value="C:membrane"/>
    <property type="evidence" value="ECO:0007669"/>
    <property type="project" value="UniProtKB-SubCell"/>
</dbReference>
<protein>
    <recommendedName>
        <fullName evidence="6">Ceramide glucosyltransferase</fullName>
        <ecNumber evidence="5">2.4.1.80</ecNumber>
    </recommendedName>
    <alternativeName>
        <fullName evidence="13">Glucosylceramide synthase</fullName>
    </alternativeName>
    <alternativeName>
        <fullName evidence="14">UDP-glucose ceramide glucosyltransferase</fullName>
    </alternativeName>
    <alternativeName>
        <fullName evidence="12">UDP-glucose:N-acylsphingosine D-glucosyltransferase</fullName>
    </alternativeName>
</protein>
<feature type="compositionally biased region" description="Low complexity" evidence="15">
    <location>
        <begin position="53"/>
        <end position="64"/>
    </location>
</feature>
<dbReference type="PANTHER" id="PTHR12726">
    <property type="entry name" value="CERAMIDE GLUCOSYLTRANSFERASE"/>
    <property type="match status" value="1"/>
</dbReference>
<dbReference type="Proteomes" id="UP000736335">
    <property type="component" value="Unassembled WGS sequence"/>
</dbReference>
<dbReference type="EMBL" id="WIUZ02000006">
    <property type="protein sequence ID" value="KAF9785841.1"/>
    <property type="molecule type" value="Genomic_DNA"/>
</dbReference>
<dbReference type="OrthoDB" id="1483400at2759"/>
<keyword evidence="18" id="KW-1185">Reference proteome</keyword>
<evidence type="ECO:0000313" key="18">
    <source>
        <dbReference type="Proteomes" id="UP000736335"/>
    </source>
</evidence>
<evidence type="ECO:0000256" key="10">
    <source>
        <dbReference type="ARBA" id="ARBA00022989"/>
    </source>
</evidence>
<dbReference type="InterPro" id="IPR025993">
    <property type="entry name" value="Ceramide_glucosylTrfase"/>
</dbReference>
<reference evidence="17" key="1">
    <citation type="journal article" date="2020" name="Nat. Commun.">
        <title>Large-scale genome sequencing of mycorrhizal fungi provides insights into the early evolution of symbiotic traits.</title>
        <authorList>
            <person name="Miyauchi S."/>
            <person name="Kiss E."/>
            <person name="Kuo A."/>
            <person name="Drula E."/>
            <person name="Kohler A."/>
            <person name="Sanchez-Garcia M."/>
            <person name="Morin E."/>
            <person name="Andreopoulos B."/>
            <person name="Barry K.W."/>
            <person name="Bonito G."/>
            <person name="Buee M."/>
            <person name="Carver A."/>
            <person name="Chen C."/>
            <person name="Cichocki N."/>
            <person name="Clum A."/>
            <person name="Culley D."/>
            <person name="Crous P.W."/>
            <person name="Fauchery L."/>
            <person name="Girlanda M."/>
            <person name="Hayes R.D."/>
            <person name="Keri Z."/>
            <person name="LaButti K."/>
            <person name="Lipzen A."/>
            <person name="Lombard V."/>
            <person name="Magnuson J."/>
            <person name="Maillard F."/>
            <person name="Murat C."/>
            <person name="Nolan M."/>
            <person name="Ohm R.A."/>
            <person name="Pangilinan J."/>
            <person name="Pereira M.F."/>
            <person name="Perotto S."/>
            <person name="Peter M."/>
            <person name="Pfister S."/>
            <person name="Riley R."/>
            <person name="Sitrit Y."/>
            <person name="Stielow J.B."/>
            <person name="Szollosi G."/>
            <person name="Zifcakova L."/>
            <person name="Stursova M."/>
            <person name="Spatafora J.W."/>
            <person name="Tedersoo L."/>
            <person name="Vaario L.M."/>
            <person name="Yamada A."/>
            <person name="Yan M."/>
            <person name="Wang P."/>
            <person name="Xu J."/>
            <person name="Bruns T."/>
            <person name="Baldrian P."/>
            <person name="Vilgalys R."/>
            <person name="Dunand C."/>
            <person name="Henrissat B."/>
            <person name="Grigoriev I.V."/>
            <person name="Hibbett D."/>
            <person name="Nagy L.G."/>
            <person name="Martin F.M."/>
        </authorList>
    </citation>
    <scope>NUCLEOTIDE SEQUENCE</scope>
    <source>
        <strain evidence="17">UH-Tt-Lm1</strain>
    </source>
</reference>
<comment type="pathway">
    <text evidence="2">Lipid metabolism; sphingolipid metabolism.</text>
</comment>
<evidence type="ECO:0000256" key="11">
    <source>
        <dbReference type="ARBA" id="ARBA00023136"/>
    </source>
</evidence>
<dbReference type="GO" id="GO:0008120">
    <property type="term" value="F:ceramide glucosyltransferase activity"/>
    <property type="evidence" value="ECO:0007669"/>
    <property type="project" value="UniProtKB-EC"/>
</dbReference>
<keyword evidence="10 16" id="KW-1133">Transmembrane helix</keyword>
<evidence type="ECO:0000256" key="15">
    <source>
        <dbReference type="SAM" id="MobiDB-lite"/>
    </source>
</evidence>
<reference evidence="17" key="2">
    <citation type="submission" date="2020-11" db="EMBL/GenBank/DDBJ databases">
        <authorList>
            <consortium name="DOE Joint Genome Institute"/>
            <person name="Kuo A."/>
            <person name="Miyauchi S."/>
            <person name="Kiss E."/>
            <person name="Drula E."/>
            <person name="Kohler A."/>
            <person name="Sanchez-Garcia M."/>
            <person name="Andreopoulos B."/>
            <person name="Barry K.W."/>
            <person name="Bonito G."/>
            <person name="Buee M."/>
            <person name="Carver A."/>
            <person name="Chen C."/>
            <person name="Cichocki N."/>
            <person name="Clum A."/>
            <person name="Culley D."/>
            <person name="Crous P.W."/>
            <person name="Fauchery L."/>
            <person name="Girlanda M."/>
            <person name="Hayes R."/>
            <person name="Keri Z."/>
            <person name="Labutti K."/>
            <person name="Lipzen A."/>
            <person name="Lombard V."/>
            <person name="Magnuson J."/>
            <person name="Maillard F."/>
            <person name="Morin E."/>
            <person name="Murat C."/>
            <person name="Nolan M."/>
            <person name="Ohm R."/>
            <person name="Pangilinan J."/>
            <person name="Pereira M."/>
            <person name="Perotto S."/>
            <person name="Peter M."/>
            <person name="Riley R."/>
            <person name="Sitrit Y."/>
            <person name="Stielow B."/>
            <person name="Szollosi G."/>
            <person name="Zifcakova L."/>
            <person name="Stursova M."/>
            <person name="Spatafora J.W."/>
            <person name="Tedersoo L."/>
            <person name="Vaario L.-M."/>
            <person name="Yamada A."/>
            <person name="Yan M."/>
            <person name="Wang P."/>
            <person name="Xu J."/>
            <person name="Bruns T."/>
            <person name="Baldrian P."/>
            <person name="Vilgalys R."/>
            <person name="Henrissat B."/>
            <person name="Grigoriev I.V."/>
            <person name="Hibbett D."/>
            <person name="Nagy L.G."/>
            <person name="Martin F.M."/>
        </authorList>
    </citation>
    <scope>NUCLEOTIDE SEQUENCE</scope>
    <source>
        <strain evidence="17">UH-Tt-Lm1</strain>
    </source>
</reference>
<comment type="similarity">
    <text evidence="4">Belongs to the glycosyltransferase 2 family.</text>
</comment>
<dbReference type="Pfam" id="PF13506">
    <property type="entry name" value="Glyco_transf_21"/>
    <property type="match status" value="1"/>
</dbReference>
<keyword evidence="8 17" id="KW-0808">Transferase</keyword>
<dbReference type="InterPro" id="IPR029044">
    <property type="entry name" value="Nucleotide-diphossugar_trans"/>
</dbReference>
<evidence type="ECO:0000256" key="16">
    <source>
        <dbReference type="SAM" id="Phobius"/>
    </source>
</evidence>
<dbReference type="Gene3D" id="3.90.550.10">
    <property type="entry name" value="Spore Coat Polysaccharide Biosynthesis Protein SpsA, Chain A"/>
    <property type="match status" value="1"/>
</dbReference>
<gene>
    <name evidence="17" type="ORF">BJ322DRAFT_1139471</name>
</gene>
<accession>A0A9P6L7B8</accession>
<evidence type="ECO:0000256" key="1">
    <source>
        <dbReference type="ARBA" id="ARBA00004141"/>
    </source>
</evidence>
<evidence type="ECO:0000256" key="12">
    <source>
        <dbReference type="ARBA" id="ARBA00031017"/>
    </source>
</evidence>
<evidence type="ECO:0000256" key="13">
    <source>
        <dbReference type="ARBA" id="ARBA00031543"/>
    </source>
</evidence>
<evidence type="ECO:0000256" key="9">
    <source>
        <dbReference type="ARBA" id="ARBA00022692"/>
    </source>
</evidence>
<evidence type="ECO:0000256" key="5">
    <source>
        <dbReference type="ARBA" id="ARBA00012699"/>
    </source>
</evidence>
<evidence type="ECO:0000313" key="17">
    <source>
        <dbReference type="EMBL" id="KAF9785841.1"/>
    </source>
</evidence>
<organism evidence="17 18">
    <name type="scientific">Thelephora terrestris</name>
    <dbReference type="NCBI Taxonomy" id="56493"/>
    <lineage>
        <taxon>Eukaryota</taxon>
        <taxon>Fungi</taxon>
        <taxon>Dikarya</taxon>
        <taxon>Basidiomycota</taxon>
        <taxon>Agaricomycotina</taxon>
        <taxon>Agaricomycetes</taxon>
        <taxon>Thelephorales</taxon>
        <taxon>Thelephoraceae</taxon>
        <taxon>Thelephora</taxon>
    </lineage>
</organism>
<feature type="transmembrane region" description="Helical" evidence="16">
    <location>
        <begin position="349"/>
        <end position="368"/>
    </location>
</feature>
<dbReference type="GO" id="GO:0006679">
    <property type="term" value="P:glucosylceramide biosynthetic process"/>
    <property type="evidence" value="ECO:0007669"/>
    <property type="project" value="TreeGrafter"/>
</dbReference>
<evidence type="ECO:0000256" key="2">
    <source>
        <dbReference type="ARBA" id="ARBA00004760"/>
    </source>
</evidence>
<evidence type="ECO:0000256" key="7">
    <source>
        <dbReference type="ARBA" id="ARBA00022676"/>
    </source>
</evidence>
<dbReference type="CDD" id="cd02520">
    <property type="entry name" value="Glucosylceramide_synthase"/>
    <property type="match status" value="1"/>
</dbReference>
<proteinExistence type="inferred from homology"/>
<evidence type="ECO:0000256" key="14">
    <source>
        <dbReference type="ARBA" id="ARBA00032575"/>
    </source>
</evidence>
<evidence type="ECO:0000256" key="4">
    <source>
        <dbReference type="ARBA" id="ARBA00006739"/>
    </source>
</evidence>
<evidence type="ECO:0000256" key="8">
    <source>
        <dbReference type="ARBA" id="ARBA00022679"/>
    </source>
</evidence>
<comment type="subcellular location">
    <subcellularLocation>
        <location evidence="1">Membrane</location>
        <topology evidence="1">Multi-pass membrane protein</topology>
    </subcellularLocation>
</comment>
<sequence>MEPNSDQSPLVTPSAVCHFLSIVCLGWYAIHWFIQLVGAFTARRRYRSPRPRSPSSSEPPESVPGVSILRPLKGLDTNLFENLESTFHQEYPNFEIIFSVANEYDQALPVVQALLEKYPHSGARVIVGEEVVGVNPKVNNLIRPYREAKHDILWVLDSNITVSPGALARAVDILTTTPKSGKEIALVHHVPFATVDAHTLGAKVEGAFLNTTHAKMYIALNALALDSCVMGKSNLYHRSDVDRLDGSLKPHPADFTSSSTERGLKVFGKYMAEDNIIASGIWHELGLRHDLSYDIAYNAIGDMSLKDYILRRVRWIRVRKHMVLSATILEPWTESVALGAVTALSVHSLFGTSYSLFLACHFFAWILVDLDVYRSLAGHFPQRGFRTSFFIAWAIRESLTFPIWLYAVVGSQVTWRGKKYRMLRNGEVVPVKPSAVSGLDSILTWLGIRSRKSIDQYEPLPISHS</sequence>
<feature type="transmembrane region" description="Helical" evidence="16">
    <location>
        <begin position="389"/>
        <end position="409"/>
    </location>
</feature>
<dbReference type="SUPFAM" id="SSF53448">
    <property type="entry name" value="Nucleotide-diphospho-sugar transferases"/>
    <property type="match status" value="1"/>
</dbReference>
<feature type="region of interest" description="Disordered" evidence="15">
    <location>
        <begin position="47"/>
        <end position="68"/>
    </location>
</feature>
<dbReference type="PANTHER" id="PTHR12726:SF0">
    <property type="entry name" value="CERAMIDE GLUCOSYLTRANSFERASE"/>
    <property type="match status" value="1"/>
</dbReference>
<comment type="pathway">
    <text evidence="3">Sphingolipid metabolism.</text>
</comment>
<name>A0A9P6L7B8_9AGAM</name>
<evidence type="ECO:0000256" key="3">
    <source>
        <dbReference type="ARBA" id="ARBA00004991"/>
    </source>
</evidence>
<dbReference type="AlphaFoldDB" id="A0A9P6L7B8"/>